<dbReference type="Gene3D" id="3.90.226.10">
    <property type="entry name" value="2-enoyl-CoA Hydratase, Chain A, domain 1"/>
    <property type="match status" value="1"/>
</dbReference>
<evidence type="ECO:0000256" key="1">
    <source>
        <dbReference type="SAM" id="Phobius"/>
    </source>
</evidence>
<dbReference type="SUPFAM" id="SSF52096">
    <property type="entry name" value="ClpP/crotonase"/>
    <property type="match status" value="1"/>
</dbReference>
<evidence type="ECO:0000313" key="4">
    <source>
        <dbReference type="EMBL" id="KAF2744318.1"/>
    </source>
</evidence>
<dbReference type="GO" id="GO:0008236">
    <property type="term" value="F:serine-type peptidase activity"/>
    <property type="evidence" value="ECO:0007669"/>
    <property type="project" value="InterPro"/>
</dbReference>
<feature type="domain" description="CPAF-like PDZ" evidence="3">
    <location>
        <begin position="56"/>
        <end position="166"/>
    </location>
</feature>
<dbReference type="AlphaFoldDB" id="A0A6A6V1B3"/>
<accession>A0A6A6V1B3</accession>
<dbReference type="InterPro" id="IPR056186">
    <property type="entry name" value="PDZ_CPAF-rel"/>
</dbReference>
<dbReference type="OrthoDB" id="27214at2759"/>
<reference evidence="4" key="1">
    <citation type="journal article" date="2020" name="Stud. Mycol.">
        <title>101 Dothideomycetes genomes: a test case for predicting lifestyles and emergence of pathogens.</title>
        <authorList>
            <person name="Haridas S."/>
            <person name="Albert R."/>
            <person name="Binder M."/>
            <person name="Bloem J."/>
            <person name="Labutti K."/>
            <person name="Salamov A."/>
            <person name="Andreopoulos B."/>
            <person name="Baker S."/>
            <person name="Barry K."/>
            <person name="Bills G."/>
            <person name="Bluhm B."/>
            <person name="Cannon C."/>
            <person name="Castanera R."/>
            <person name="Culley D."/>
            <person name="Daum C."/>
            <person name="Ezra D."/>
            <person name="Gonzalez J."/>
            <person name="Henrissat B."/>
            <person name="Kuo A."/>
            <person name="Liang C."/>
            <person name="Lipzen A."/>
            <person name="Lutzoni F."/>
            <person name="Magnuson J."/>
            <person name="Mondo S."/>
            <person name="Nolan M."/>
            <person name="Ohm R."/>
            <person name="Pangilinan J."/>
            <person name="Park H.-J."/>
            <person name="Ramirez L."/>
            <person name="Alfaro M."/>
            <person name="Sun H."/>
            <person name="Tritt A."/>
            <person name="Yoshinaga Y."/>
            <person name="Zwiers L.-H."/>
            <person name="Turgeon B."/>
            <person name="Goodwin S."/>
            <person name="Spatafora J."/>
            <person name="Crous P."/>
            <person name="Grigoriev I."/>
        </authorList>
    </citation>
    <scope>NUCLEOTIDE SEQUENCE</scope>
    <source>
        <strain evidence="4">CBS 119925</strain>
    </source>
</reference>
<dbReference type="InterPro" id="IPR029045">
    <property type="entry name" value="ClpP/crotonase-like_dom_sf"/>
</dbReference>
<dbReference type="PANTHER" id="PTHR37049">
    <property type="entry name" value="PEPTIDASE S41 FAMILY PROTEIN"/>
    <property type="match status" value="1"/>
</dbReference>
<sequence length="684" mass="75807">MAADLDQGVYTDEYTFQVDLSTAFDKTYDFHTTWLPDIMAVMEFRRGNVGHGLVDEFALVSVSEDGKAIPELYNHYDVLVSESEGWTPSPIVKINGQPAAELALEWSSRFQLLEDHARYNDLFLSQPRISMNARQNRFGQGMAYAGETTVIEYKNGTIEELVNTVAMPPGRLDGIEDGEAFFKQFCNQGRPALEQPAQKRSLIINPRAAPRQLNPVLRDEGLQSEGVTRTKRQDVAEPSATGYPTPEILHSLAMVGGYYLSGQGYEDVAVLSVPSFHPETPATITEYQDLVGEFLTTASRAGKKKLVIDLRGNGGGVVFLGYDLFKQLFPSMEPYGGTRFRANAAFDLVGKALAEDLKDITYEMALADFRIYEAVMAAGETPKDPRIALAYQSIFNYRVPLTAEKDNFTSWEQLFGPHEVNGDQFTSIMRYDLNNFFSDDLALDVSGYASRKYQLARDQPFESKNIVLLQDGACGSTCAVFSEFMKVHGHVQQIVVGGKPELGPMQGVAGSKGAQVFNFQQIYDQAHNAYMMMTPEHQAAVNETELGQLLTAQRPLNRVAWANAQTPFAQVNLRDHIRMGDTTETPLEFVYEAADCRLFYTPDMIRDVEAVWKRTVDAQWGDRKKYCVEGSTGHPSSLSGGFRVEAQIGDGEGSWRNSAATLTSGVSGITVAVVVGFVSVFAFW</sequence>
<feature type="transmembrane region" description="Helical" evidence="1">
    <location>
        <begin position="662"/>
        <end position="683"/>
    </location>
</feature>
<keyword evidence="1" id="KW-0472">Membrane</keyword>
<protein>
    <submittedName>
        <fullName evidence="4">Uncharacterized protein</fullName>
    </submittedName>
</protein>
<dbReference type="PANTHER" id="PTHR37049:SF4">
    <property type="entry name" value="RHODANESE DOMAIN-CONTAINING PROTEIN"/>
    <property type="match status" value="1"/>
</dbReference>
<dbReference type="EMBL" id="MU006589">
    <property type="protein sequence ID" value="KAF2744318.1"/>
    <property type="molecule type" value="Genomic_DNA"/>
</dbReference>
<name>A0A6A6V1B3_9PLEO</name>
<dbReference type="InterPro" id="IPR005151">
    <property type="entry name" value="Tail-specific_protease"/>
</dbReference>
<dbReference type="InterPro" id="IPR052766">
    <property type="entry name" value="S41A_metabolite_peptidase"/>
</dbReference>
<keyword evidence="1" id="KW-1133">Transmembrane helix</keyword>
<evidence type="ECO:0000313" key="5">
    <source>
        <dbReference type="Proteomes" id="UP000799440"/>
    </source>
</evidence>
<evidence type="ECO:0000259" key="2">
    <source>
        <dbReference type="Pfam" id="PF03572"/>
    </source>
</evidence>
<evidence type="ECO:0000259" key="3">
    <source>
        <dbReference type="Pfam" id="PF23658"/>
    </source>
</evidence>
<keyword evidence="5" id="KW-1185">Reference proteome</keyword>
<keyword evidence="1" id="KW-0812">Transmembrane</keyword>
<dbReference type="Pfam" id="PF23658">
    <property type="entry name" value="PDZ_CPAF_rel"/>
    <property type="match status" value="1"/>
</dbReference>
<organism evidence="4 5">
    <name type="scientific">Sporormia fimetaria CBS 119925</name>
    <dbReference type="NCBI Taxonomy" id="1340428"/>
    <lineage>
        <taxon>Eukaryota</taxon>
        <taxon>Fungi</taxon>
        <taxon>Dikarya</taxon>
        <taxon>Ascomycota</taxon>
        <taxon>Pezizomycotina</taxon>
        <taxon>Dothideomycetes</taxon>
        <taxon>Pleosporomycetidae</taxon>
        <taxon>Pleosporales</taxon>
        <taxon>Sporormiaceae</taxon>
        <taxon>Sporormia</taxon>
    </lineage>
</organism>
<dbReference type="GO" id="GO:0006508">
    <property type="term" value="P:proteolysis"/>
    <property type="evidence" value="ECO:0007669"/>
    <property type="project" value="InterPro"/>
</dbReference>
<dbReference type="Proteomes" id="UP000799440">
    <property type="component" value="Unassembled WGS sequence"/>
</dbReference>
<feature type="domain" description="Tail specific protease" evidence="2">
    <location>
        <begin position="267"/>
        <end position="497"/>
    </location>
</feature>
<dbReference type="Pfam" id="PF03572">
    <property type="entry name" value="Peptidase_S41"/>
    <property type="match status" value="1"/>
</dbReference>
<gene>
    <name evidence="4" type="ORF">M011DRAFT_470451</name>
</gene>
<proteinExistence type="predicted"/>